<dbReference type="InterPro" id="IPR014512">
    <property type="entry name" value="O_gly_hydro"/>
</dbReference>
<dbReference type="AlphaFoldDB" id="A0A839RTG2"/>
<dbReference type="PANTHER" id="PTHR47791">
    <property type="entry name" value="MEIOTICALLY UP-REGULATED GENE 191 PROTEIN"/>
    <property type="match status" value="1"/>
</dbReference>
<reference evidence="2 3" key="1">
    <citation type="submission" date="2020-08" db="EMBL/GenBank/DDBJ databases">
        <title>Sequencing the genomes of 1000 actinobacteria strains.</title>
        <authorList>
            <person name="Klenk H.-P."/>
        </authorList>
    </citation>
    <scope>NUCLEOTIDE SEQUENCE [LARGE SCALE GENOMIC DNA]</scope>
    <source>
        <strain evidence="2 3">DSM 45258</strain>
    </source>
</reference>
<dbReference type="SUPFAM" id="SSF48208">
    <property type="entry name" value="Six-hairpin glycosidases"/>
    <property type="match status" value="1"/>
</dbReference>
<comment type="caution">
    <text evidence="2">The sequence shown here is derived from an EMBL/GenBank/DDBJ whole genome shotgun (WGS) entry which is preliminary data.</text>
</comment>
<evidence type="ECO:0000313" key="2">
    <source>
        <dbReference type="EMBL" id="MBB3039637.1"/>
    </source>
</evidence>
<keyword evidence="1" id="KW-1133">Transmembrane helix</keyword>
<dbReference type="OrthoDB" id="2505409at2"/>
<gene>
    <name evidence="2" type="ORF">FHU29_004125</name>
</gene>
<dbReference type="EMBL" id="JACHWS010000004">
    <property type="protein sequence ID" value="MBB3039637.1"/>
    <property type="molecule type" value="Genomic_DNA"/>
</dbReference>
<dbReference type="Pfam" id="PF03663">
    <property type="entry name" value="Glyco_hydro_76"/>
    <property type="match status" value="1"/>
</dbReference>
<sequence length="366" mass="40509">MQQDWGHRADAAEQAILTRHVRPLWMLPATALGVIAWPSLLRDKGFLRWHYWWQAHLLDCMVDAAVRSPNPDRRRRIRAQVRGHRARNTGRWTNSYYDDMAWLGLALERGGRLAGVSRMGKSIETLTGRLRESWSPEEGGGIPWRRKDDFFNTPANGPAAILLARTGHVDRAEEIADWIYANLVDTERGLIYDGVRGDGTVEKAIYTYCQGVVLGAETELAIRTAAPRHSERVRTLVAAVSTELAPRGVIRTAGGGDGGLFQGILARYLAFVATSLPEHHERDHQTRRMARGIVLRSAEAAWRNHLDAPGGPLFGANWAAPSTFPDARSAPSKMKDGAVRASAVPERDLSVQLSGWMLMEAAASVT</sequence>
<dbReference type="GO" id="GO:0005975">
    <property type="term" value="P:carbohydrate metabolic process"/>
    <property type="evidence" value="ECO:0007669"/>
    <property type="project" value="InterPro"/>
</dbReference>
<protein>
    <submittedName>
        <fullName evidence="2">Putative alpha-1,6-mannanase (GH76 family)</fullName>
    </submittedName>
</protein>
<name>A0A839RTG2_9ACTN</name>
<dbReference type="Gene3D" id="1.50.10.20">
    <property type="match status" value="1"/>
</dbReference>
<dbReference type="PIRSF" id="PIRSF021505">
    <property type="entry name" value="O_gly_hdrol"/>
    <property type="match status" value="1"/>
</dbReference>
<dbReference type="Proteomes" id="UP000567922">
    <property type="component" value="Unassembled WGS sequence"/>
</dbReference>
<dbReference type="InterPro" id="IPR005198">
    <property type="entry name" value="Glyco_hydro_76"/>
</dbReference>
<dbReference type="PANTHER" id="PTHR47791:SF3">
    <property type="entry name" value="MEIOTICALLY UP-REGULATED GENE 191 PROTEIN"/>
    <property type="match status" value="1"/>
</dbReference>
<keyword evidence="3" id="KW-1185">Reference proteome</keyword>
<accession>A0A839RTG2</accession>
<dbReference type="RefSeq" id="WP_064438350.1">
    <property type="nucleotide sequence ID" value="NZ_BDDI01000001.1"/>
</dbReference>
<feature type="transmembrane region" description="Helical" evidence="1">
    <location>
        <begin position="24"/>
        <end position="41"/>
    </location>
</feature>
<evidence type="ECO:0000313" key="3">
    <source>
        <dbReference type="Proteomes" id="UP000567922"/>
    </source>
</evidence>
<proteinExistence type="predicted"/>
<keyword evidence="1" id="KW-0472">Membrane</keyword>
<dbReference type="InterPro" id="IPR053169">
    <property type="entry name" value="MUG_Protein"/>
</dbReference>
<keyword evidence="1" id="KW-0812">Transmembrane</keyword>
<organism evidence="2 3">
    <name type="scientific">Hoyosella altamirensis</name>
    <dbReference type="NCBI Taxonomy" id="616997"/>
    <lineage>
        <taxon>Bacteria</taxon>
        <taxon>Bacillati</taxon>
        <taxon>Actinomycetota</taxon>
        <taxon>Actinomycetes</taxon>
        <taxon>Mycobacteriales</taxon>
        <taxon>Hoyosellaceae</taxon>
        <taxon>Hoyosella</taxon>
    </lineage>
</organism>
<evidence type="ECO:0000256" key="1">
    <source>
        <dbReference type="SAM" id="Phobius"/>
    </source>
</evidence>
<dbReference type="InterPro" id="IPR008928">
    <property type="entry name" value="6-hairpin_glycosidase_sf"/>
</dbReference>